<keyword evidence="2" id="KW-0858">Xylan degradation</keyword>
<feature type="active site" description="Proton donor" evidence="6">
    <location>
        <position position="204"/>
    </location>
</feature>
<evidence type="ECO:0000256" key="6">
    <source>
        <dbReference type="PIRSR" id="PIRSR606710-1"/>
    </source>
</evidence>
<accession>A0A926F653</accession>
<dbReference type="GO" id="GO:0004553">
    <property type="term" value="F:hydrolase activity, hydrolyzing O-glycosyl compounds"/>
    <property type="evidence" value="ECO:0007669"/>
    <property type="project" value="InterPro"/>
</dbReference>
<dbReference type="Proteomes" id="UP000651085">
    <property type="component" value="Unassembled WGS sequence"/>
</dbReference>
<keyword evidence="10" id="KW-1185">Reference proteome</keyword>
<gene>
    <name evidence="9" type="ORF">H8744_04970</name>
</gene>
<sequence>MKLINWMLVGCSLAMASCAPQKEQQQITFADPTIACFDGMYYMYGTEPKPQTGIPVLQSADLKTWEVPAGTLKDGHALEGGVSAYGTKGFWAPQVVEHNGKYYMIYTANENIAVAKSERPIGPFVQDSVAALKSDVNQIDPFLLFDTDGKMYLYHVRLHEGNSIWVAEFKEDMSGIKEETLTQCITATEPWEDTQTFESAPVIEGPTVVKRDGIYYLLYSANHFASKDYAVGYATSTSPYGPWKKPDGNPIISKENIHQNGTGHGDLFRDAKGDWKYVFHVHNSDTAIHPRRTLMVDVEFAPDQASGEEIIRIKPETVVVPVMKPAASN</sequence>
<proteinExistence type="inferred from homology"/>
<name>A0A926F653_9BACT</name>
<dbReference type="AlphaFoldDB" id="A0A926F653"/>
<dbReference type="InterPro" id="IPR052176">
    <property type="entry name" value="Glycosyl_Hydrlase_43_Enz"/>
</dbReference>
<dbReference type="PANTHER" id="PTHR43772">
    <property type="entry name" value="ENDO-1,4-BETA-XYLANASE"/>
    <property type="match status" value="1"/>
</dbReference>
<evidence type="ECO:0000256" key="7">
    <source>
        <dbReference type="PIRSR" id="PIRSR606710-2"/>
    </source>
</evidence>
<dbReference type="SUPFAM" id="SSF75005">
    <property type="entry name" value="Arabinanase/levansucrase/invertase"/>
    <property type="match status" value="1"/>
</dbReference>
<dbReference type="GO" id="GO:0045493">
    <property type="term" value="P:xylan catabolic process"/>
    <property type="evidence" value="ECO:0007669"/>
    <property type="project" value="UniProtKB-KW"/>
</dbReference>
<evidence type="ECO:0000313" key="10">
    <source>
        <dbReference type="Proteomes" id="UP000651085"/>
    </source>
</evidence>
<evidence type="ECO:0000313" key="9">
    <source>
        <dbReference type="EMBL" id="MBC8592609.1"/>
    </source>
</evidence>
<dbReference type="Pfam" id="PF04616">
    <property type="entry name" value="Glyco_hydro_43"/>
    <property type="match status" value="1"/>
</dbReference>
<dbReference type="PROSITE" id="PS51257">
    <property type="entry name" value="PROKAR_LIPOPROTEIN"/>
    <property type="match status" value="1"/>
</dbReference>
<evidence type="ECO:0000256" key="3">
    <source>
        <dbReference type="ARBA" id="ARBA00022801"/>
    </source>
</evidence>
<reference evidence="9" key="1">
    <citation type="submission" date="2020-08" db="EMBL/GenBank/DDBJ databases">
        <title>Genome public.</title>
        <authorList>
            <person name="Liu C."/>
            <person name="Sun Q."/>
        </authorList>
    </citation>
    <scope>NUCLEOTIDE SEQUENCE</scope>
    <source>
        <strain evidence="9">N12</strain>
    </source>
</reference>
<dbReference type="InterPro" id="IPR006710">
    <property type="entry name" value="Glyco_hydro_43"/>
</dbReference>
<keyword evidence="3 8" id="KW-0378">Hydrolase</keyword>
<dbReference type="Gene3D" id="2.115.10.20">
    <property type="entry name" value="Glycosyl hydrolase domain, family 43"/>
    <property type="match status" value="1"/>
</dbReference>
<dbReference type="RefSeq" id="WP_262433781.1">
    <property type="nucleotide sequence ID" value="NZ_JACRTF010000001.1"/>
</dbReference>
<keyword evidence="5 8" id="KW-0326">Glycosidase</keyword>
<protein>
    <submittedName>
        <fullName evidence="9">Family 43 glycosylhydrolase</fullName>
    </submittedName>
</protein>
<evidence type="ECO:0000256" key="1">
    <source>
        <dbReference type="ARBA" id="ARBA00009865"/>
    </source>
</evidence>
<keyword evidence="4" id="KW-0119">Carbohydrate metabolism</keyword>
<dbReference type="CDD" id="cd08991">
    <property type="entry name" value="GH43_HoAraf43-like"/>
    <property type="match status" value="1"/>
</dbReference>
<keyword evidence="2" id="KW-0624">Polysaccharide degradation</keyword>
<feature type="site" description="Important for catalytic activity, responsible for pKa modulation of the active site Glu and correct orientation of both the proton donor and substrate" evidence="7">
    <location>
        <position position="140"/>
    </location>
</feature>
<evidence type="ECO:0000256" key="2">
    <source>
        <dbReference type="ARBA" id="ARBA00022651"/>
    </source>
</evidence>
<comment type="similarity">
    <text evidence="1 8">Belongs to the glycosyl hydrolase 43 family.</text>
</comment>
<evidence type="ECO:0000256" key="5">
    <source>
        <dbReference type="ARBA" id="ARBA00023295"/>
    </source>
</evidence>
<dbReference type="EMBL" id="JACRTF010000001">
    <property type="protein sequence ID" value="MBC8592609.1"/>
    <property type="molecule type" value="Genomic_DNA"/>
</dbReference>
<feature type="active site" description="Proton acceptor" evidence="6">
    <location>
        <position position="31"/>
    </location>
</feature>
<organism evidence="9 10">
    <name type="scientific">Jilunia laotingensis</name>
    <dbReference type="NCBI Taxonomy" id="2763675"/>
    <lineage>
        <taxon>Bacteria</taxon>
        <taxon>Pseudomonadati</taxon>
        <taxon>Bacteroidota</taxon>
        <taxon>Bacteroidia</taxon>
        <taxon>Bacteroidales</taxon>
        <taxon>Bacteroidaceae</taxon>
        <taxon>Jilunia</taxon>
    </lineage>
</organism>
<evidence type="ECO:0000256" key="4">
    <source>
        <dbReference type="ARBA" id="ARBA00023277"/>
    </source>
</evidence>
<dbReference type="PANTHER" id="PTHR43772:SF2">
    <property type="entry name" value="PUTATIVE (AFU_ORTHOLOGUE AFUA_2G04480)-RELATED"/>
    <property type="match status" value="1"/>
</dbReference>
<comment type="caution">
    <text evidence="9">The sequence shown here is derived from an EMBL/GenBank/DDBJ whole genome shotgun (WGS) entry which is preliminary data.</text>
</comment>
<dbReference type="InterPro" id="IPR023296">
    <property type="entry name" value="Glyco_hydro_beta-prop_sf"/>
</dbReference>
<evidence type="ECO:0000256" key="8">
    <source>
        <dbReference type="RuleBase" id="RU361187"/>
    </source>
</evidence>